<dbReference type="AlphaFoldDB" id="A0A023AZM3"/>
<evidence type="ECO:0000256" key="1">
    <source>
        <dbReference type="SAM" id="Coils"/>
    </source>
</evidence>
<name>A0A023AZM3_GRENI</name>
<comment type="caution">
    <text evidence="2">The sequence shown here is derived from an EMBL/GenBank/DDBJ whole genome shotgun (WGS) entry which is preliminary data.</text>
</comment>
<feature type="coiled-coil region" evidence="1">
    <location>
        <begin position="16"/>
        <end position="47"/>
    </location>
</feature>
<protein>
    <submittedName>
        <fullName evidence="2">Uncharacterized protein</fullName>
    </submittedName>
</protein>
<dbReference type="EMBL" id="AFNH02001108">
    <property type="protein sequence ID" value="EZG44311.1"/>
    <property type="molecule type" value="Genomic_DNA"/>
</dbReference>
<gene>
    <name evidence="2" type="ORF">GNI_148970</name>
</gene>
<dbReference type="RefSeq" id="XP_011132713.1">
    <property type="nucleotide sequence ID" value="XM_011134411.1"/>
</dbReference>
<organism evidence="2 3">
    <name type="scientific">Gregarina niphandrodes</name>
    <name type="common">Septate eugregarine</name>
    <dbReference type="NCBI Taxonomy" id="110365"/>
    <lineage>
        <taxon>Eukaryota</taxon>
        <taxon>Sar</taxon>
        <taxon>Alveolata</taxon>
        <taxon>Apicomplexa</taxon>
        <taxon>Conoidasida</taxon>
        <taxon>Gregarinasina</taxon>
        <taxon>Eugregarinorida</taxon>
        <taxon>Gregarinidae</taxon>
        <taxon>Gregarina</taxon>
    </lineage>
</organism>
<proteinExistence type="predicted"/>
<keyword evidence="1" id="KW-0175">Coiled coil</keyword>
<reference evidence="2" key="1">
    <citation type="submission" date="2013-12" db="EMBL/GenBank/DDBJ databases">
        <authorList>
            <person name="Omoto C.K."/>
            <person name="Sibley D."/>
            <person name="Venepally P."/>
            <person name="Hadjithomas M."/>
            <person name="Karamycheva S."/>
            <person name="Brunk B."/>
            <person name="Roos D."/>
            <person name="Caler E."/>
            <person name="Lorenzi H."/>
        </authorList>
    </citation>
    <scope>NUCLEOTIDE SEQUENCE</scope>
</reference>
<keyword evidence="3" id="KW-1185">Reference proteome</keyword>
<dbReference type="VEuPathDB" id="CryptoDB:GNI_148970"/>
<accession>A0A023AZM3</accession>
<evidence type="ECO:0000313" key="2">
    <source>
        <dbReference type="EMBL" id="EZG44311.1"/>
    </source>
</evidence>
<evidence type="ECO:0000313" key="3">
    <source>
        <dbReference type="Proteomes" id="UP000019763"/>
    </source>
</evidence>
<sequence length="219" mass="25206">MYGDQFEEDFDDDDGRNLLVNELQEHLKELTKQNEDLKQKNITSDEVIACVALPTCRMPTCRIPTCRIPTRRIPTCGMPTCRIPTCRIPTCRIPTCRIPTCRIPTCRIPTCRISTCRIPTRRIPTRRCIMRQYRAKEARLRELEEGIGNDTGEVKMLKEQLENTRLQIEALQSAAGETRGYEDVVGEKNQRIKVLEAKLEAIEKEREGTITKTDLIETL</sequence>
<dbReference type="Proteomes" id="UP000019763">
    <property type="component" value="Unassembled WGS sequence"/>
</dbReference>
<dbReference type="GeneID" id="22915206"/>
<feature type="coiled-coil region" evidence="1">
    <location>
        <begin position="154"/>
        <end position="212"/>
    </location>
</feature>